<dbReference type="InterPro" id="IPR015915">
    <property type="entry name" value="Kelch-typ_b-propeller"/>
</dbReference>
<name>A0A516GVD9_9FLAO</name>
<feature type="signal peptide" evidence="2">
    <location>
        <begin position="1"/>
        <end position="18"/>
    </location>
</feature>
<dbReference type="Proteomes" id="UP000319209">
    <property type="component" value="Chromosome"/>
</dbReference>
<dbReference type="NCBIfam" id="TIGR04183">
    <property type="entry name" value="Por_Secre_tail"/>
    <property type="match status" value="1"/>
</dbReference>
<dbReference type="InterPro" id="IPR026444">
    <property type="entry name" value="Secre_tail"/>
</dbReference>
<keyword evidence="5" id="KW-1185">Reference proteome</keyword>
<evidence type="ECO:0000313" key="5">
    <source>
        <dbReference type="Proteomes" id="UP000319209"/>
    </source>
</evidence>
<reference evidence="4 5" key="1">
    <citation type="submission" date="2019-07" db="EMBL/GenBank/DDBJ databases">
        <title>Genome sequencing for Formosa sp. PS13.</title>
        <authorList>
            <person name="Park S.-J."/>
        </authorList>
    </citation>
    <scope>NUCLEOTIDE SEQUENCE [LARGE SCALE GENOMIC DNA]</scope>
    <source>
        <strain evidence="4 5">PS13</strain>
    </source>
</reference>
<evidence type="ECO:0000256" key="1">
    <source>
        <dbReference type="ARBA" id="ARBA00022729"/>
    </source>
</evidence>
<dbReference type="KEGG" id="fop:FNB79_16445"/>
<organism evidence="4 5">
    <name type="scientific">Formosa sediminum</name>
    <dbReference type="NCBI Taxonomy" id="2594004"/>
    <lineage>
        <taxon>Bacteria</taxon>
        <taxon>Pseudomonadati</taxon>
        <taxon>Bacteroidota</taxon>
        <taxon>Flavobacteriia</taxon>
        <taxon>Flavobacteriales</taxon>
        <taxon>Flavobacteriaceae</taxon>
        <taxon>Formosa</taxon>
    </lineage>
</organism>
<feature type="chain" id="PRO_5021750423" evidence="2">
    <location>
        <begin position="19"/>
        <end position="502"/>
    </location>
</feature>
<accession>A0A516GVD9</accession>
<evidence type="ECO:0000256" key="2">
    <source>
        <dbReference type="SAM" id="SignalP"/>
    </source>
</evidence>
<feature type="domain" description="Secretion system C-terminal sorting" evidence="3">
    <location>
        <begin position="433"/>
        <end position="500"/>
    </location>
</feature>
<evidence type="ECO:0000259" key="3">
    <source>
        <dbReference type="Pfam" id="PF18962"/>
    </source>
</evidence>
<keyword evidence="1 2" id="KW-0732">Signal</keyword>
<proteinExistence type="predicted"/>
<dbReference type="SUPFAM" id="SSF117281">
    <property type="entry name" value="Kelch motif"/>
    <property type="match status" value="1"/>
</dbReference>
<dbReference type="AlphaFoldDB" id="A0A516GVD9"/>
<sequence length="502" mass="55290">MKHYYLFALLLISSLANSQQITLVKDINAFPGAVGKEGRHSSPNNLTAFNGKLYFAADDQIASNTNGVDVGIELWVSDGTPEGTVLLKDIDGSSDDSSPSKFFELNNKLYFQVYETSTGNYSLYTTDGTEAGTVLLFNDFQFEPPTIIGNKAYMRKYITDADGVFTGIYYEFDGTNLQVLPDTGSGTISAGSNYIALNDNSILFNMTYTVGGTSDGQELYLYNISNQTYTLVKNFDDANGDSSLTHFTKMGDNVYFEYDNNLWVTDGTAAGTTQVTIASSINGLASLFAWENKLYFEGDDGSFDQLWVYDPTANKVTNLSGTTEANPTGFSFNHDPVHFVAPGDGYLYYAGKSVATFASYNLYRTNGVTIESIEMDLIDSVDDIVKLNNALYFEAAYTDSNPEFTDLGRELYTYTNDKLLSTNTFELNNSISIYPNPSTSFLNVKTTLDGEINYSIYNLLGKQVQTGTINNNVINHNLTSGLYLLKLDNGTQSITKKIIVKN</sequence>
<gene>
    <name evidence="4" type="ORF">FNB79_16445</name>
</gene>
<dbReference type="OrthoDB" id="1489153at2"/>
<dbReference type="RefSeq" id="WP_143382399.1">
    <property type="nucleotide sequence ID" value="NZ_CP041637.1"/>
</dbReference>
<dbReference type="Gene3D" id="2.120.10.80">
    <property type="entry name" value="Kelch-type beta propeller"/>
    <property type="match status" value="1"/>
</dbReference>
<dbReference type="Pfam" id="PF18962">
    <property type="entry name" value="Por_Secre_tail"/>
    <property type="match status" value="1"/>
</dbReference>
<dbReference type="EMBL" id="CP041637">
    <property type="protein sequence ID" value="QDO95493.1"/>
    <property type="molecule type" value="Genomic_DNA"/>
</dbReference>
<evidence type="ECO:0000313" key="4">
    <source>
        <dbReference type="EMBL" id="QDO95493.1"/>
    </source>
</evidence>
<protein>
    <submittedName>
        <fullName evidence="4">T9SS type A sorting domain-containing protein</fullName>
    </submittedName>
</protein>